<dbReference type="InterPro" id="IPR017045">
    <property type="entry name" value="Malt_Pase/Glycosyl_Hdrlase"/>
</dbReference>
<sequence length="814" mass="90505">MTDREHASMPAEYAEYICFQDYSPQDELRRESLLGLGNGILFVRASAPEQRLTRESLAGAPETSPRYPGLYRAGLYDTVTGEVAGHSVRCTALPRLPDATILAARRPGSAWLGTDTAELLAYRHELDMLRATAVRSMTLRMDGASTRIEERRFVSAAHPYLAVIRWRITACDWSGPLEIADGIDSDVRNALVERQKAFTGRHLAGIAHRRESDGVLLVSATLAGQPIEIAVATRLHVCGSPENSMHAKWKKREACIQSRIIPLRQGEPVCIDKVVAVHTSRDTTAPNPIKGVLACVRGTAEPDTLELAHHRAWLPAWRQVRVDCADPETCRALNVRAFHVLQTVNTQSALEDMGVPARGWQEGYYGHVFWDDLFVLPEVGRNEHAHRRGALLYRYRRLDAARRAAQSAGFAGAMYPWRSAATGDEETPLYQFNPLDAHWMRDDTRLQRHVGASVAWNVWRYVEVSGDMEFLRQRGAEMIVEIARFWASIARLDESTGRYVIEGVIGPDEYHNAYPDAAYPGLDNNAYTNVMAMWTLPRAEKTLTRLDASARDALSIRIGLTADEPGEWANIARKMTVSFRDDGIIEQFDGFSGLRYARDPRSVVQGNARVDWALESQGDSVDRWQIVKQPDVIMLFYLLGETRLRLLLEQAGYRFDEAAARRTLDHYLVRLTHESSLSKVACAGALARHDSNLSLRYFMDALGTDMTPCSGSAHEGLHLGALAGGLDVIVRRYAGIEVEHGHLVVEPAWPPALPAIALSLQFRQQRLRIAADAAHVAITADIVNSRAASVFAEGTMHKLGPGETMAVRNRCPEG</sequence>
<keyword evidence="7" id="KW-0378">Hydrolase</keyword>
<feature type="domain" description="Glycoside hydrolase family 65 N-terminal" evidence="6">
    <location>
        <begin position="20"/>
        <end position="281"/>
    </location>
</feature>
<evidence type="ECO:0000256" key="2">
    <source>
        <dbReference type="ARBA" id="ARBA00022676"/>
    </source>
</evidence>
<evidence type="ECO:0000256" key="1">
    <source>
        <dbReference type="ARBA" id="ARBA00006768"/>
    </source>
</evidence>
<feature type="domain" description="Glycoside hydrolase family 65 C-terminal" evidence="5">
    <location>
        <begin position="737"/>
        <end position="780"/>
    </location>
</feature>
<evidence type="ECO:0000256" key="3">
    <source>
        <dbReference type="ARBA" id="ARBA00022679"/>
    </source>
</evidence>
<feature type="domain" description="Glycoside hydrolase family 65 central catalytic" evidence="4">
    <location>
        <begin position="337"/>
        <end position="726"/>
    </location>
</feature>
<evidence type="ECO:0000313" key="7">
    <source>
        <dbReference type="EMBL" id="MEM5290548.1"/>
    </source>
</evidence>
<dbReference type="InterPro" id="IPR005195">
    <property type="entry name" value="Glyco_hydro_65_M"/>
</dbReference>
<dbReference type="PIRSF" id="PIRSF036289">
    <property type="entry name" value="Glycosyl_hydrolase_malt_phosph"/>
    <property type="match status" value="1"/>
</dbReference>
<dbReference type="Proteomes" id="UP001494588">
    <property type="component" value="Unassembled WGS sequence"/>
</dbReference>
<dbReference type="InterPro" id="IPR037018">
    <property type="entry name" value="GH65_N"/>
</dbReference>
<organism evidence="7 8">
    <name type="scientific">Paraburkholderia sabiae</name>
    <dbReference type="NCBI Taxonomy" id="273251"/>
    <lineage>
        <taxon>Bacteria</taxon>
        <taxon>Pseudomonadati</taxon>
        <taxon>Pseudomonadota</taxon>
        <taxon>Betaproteobacteria</taxon>
        <taxon>Burkholderiales</taxon>
        <taxon>Burkholderiaceae</taxon>
        <taxon>Paraburkholderia</taxon>
    </lineage>
</organism>
<dbReference type="RefSeq" id="WP_233472106.1">
    <property type="nucleotide sequence ID" value="NZ_CAJHCS010000034.1"/>
</dbReference>
<dbReference type="Pfam" id="PF03636">
    <property type="entry name" value="Glyco_hydro_65N"/>
    <property type="match status" value="1"/>
</dbReference>
<dbReference type="PANTHER" id="PTHR11051">
    <property type="entry name" value="GLYCOSYL HYDROLASE-RELATED"/>
    <property type="match status" value="1"/>
</dbReference>
<protein>
    <submittedName>
        <fullName evidence="7">Glycosyl hydrolase family 65 protein</fullName>
    </submittedName>
</protein>
<dbReference type="GO" id="GO:0016787">
    <property type="term" value="F:hydrolase activity"/>
    <property type="evidence" value="ECO:0007669"/>
    <property type="project" value="UniProtKB-KW"/>
</dbReference>
<accession>A0ABU9QM38</accession>
<proteinExistence type="inferred from homology"/>
<comment type="similarity">
    <text evidence="1">Belongs to the glycosyl hydrolase 65 family.</text>
</comment>
<dbReference type="PANTHER" id="PTHR11051:SF8">
    <property type="entry name" value="PROTEIN-GLUCOSYLGALACTOSYLHYDROXYLYSINE GLUCOSIDASE"/>
    <property type="match status" value="1"/>
</dbReference>
<keyword evidence="8" id="KW-1185">Reference proteome</keyword>
<reference evidence="7 8" key="1">
    <citation type="submission" date="2024-01" db="EMBL/GenBank/DDBJ databases">
        <title>The diversity of rhizobia nodulating Mimosa spp. in eleven states of Brazil covering several biomes is determined by host plant, location, and edaphic factors.</title>
        <authorList>
            <person name="Rouws L."/>
            <person name="Barauna A."/>
            <person name="Beukes C."/>
            <person name="De Faria S.M."/>
            <person name="Gross E."/>
            <person name="Dos Reis Junior F.B."/>
            <person name="Simon M."/>
            <person name="Maluk M."/>
            <person name="Odee D.W."/>
            <person name="Kenicer G."/>
            <person name="Young J.P.W."/>
            <person name="Reis V.M."/>
            <person name="Zilli J."/>
            <person name="James E.K."/>
        </authorList>
    </citation>
    <scope>NUCLEOTIDE SEQUENCE [LARGE SCALE GENOMIC DNA]</scope>
    <source>
        <strain evidence="7 8">JPY77</strain>
    </source>
</reference>
<dbReference type="InterPro" id="IPR005194">
    <property type="entry name" value="Glyco_hydro_65_C"/>
</dbReference>
<keyword evidence="3" id="KW-0808">Transferase</keyword>
<dbReference type="EMBL" id="JAZHGC010000037">
    <property type="protein sequence ID" value="MEM5290548.1"/>
    <property type="molecule type" value="Genomic_DNA"/>
</dbReference>
<dbReference type="InterPro" id="IPR005196">
    <property type="entry name" value="Glyco_hydro_65_N"/>
</dbReference>
<dbReference type="Gene3D" id="2.70.98.40">
    <property type="entry name" value="Glycoside hydrolase, family 65, N-terminal domain"/>
    <property type="match status" value="1"/>
</dbReference>
<dbReference type="Gene3D" id="1.50.10.10">
    <property type="match status" value="1"/>
</dbReference>
<dbReference type="InterPro" id="IPR008928">
    <property type="entry name" value="6-hairpin_glycosidase_sf"/>
</dbReference>
<evidence type="ECO:0000259" key="5">
    <source>
        <dbReference type="Pfam" id="PF03633"/>
    </source>
</evidence>
<evidence type="ECO:0000259" key="6">
    <source>
        <dbReference type="Pfam" id="PF03636"/>
    </source>
</evidence>
<dbReference type="SUPFAM" id="SSF48208">
    <property type="entry name" value="Six-hairpin glycosidases"/>
    <property type="match status" value="1"/>
</dbReference>
<dbReference type="InterPro" id="IPR012341">
    <property type="entry name" value="6hp_glycosidase-like_sf"/>
</dbReference>
<dbReference type="SUPFAM" id="SSF74650">
    <property type="entry name" value="Galactose mutarotase-like"/>
    <property type="match status" value="1"/>
</dbReference>
<name>A0ABU9QM38_9BURK</name>
<evidence type="ECO:0000259" key="4">
    <source>
        <dbReference type="Pfam" id="PF03632"/>
    </source>
</evidence>
<dbReference type="Pfam" id="PF03633">
    <property type="entry name" value="Glyco_hydro_65C"/>
    <property type="match status" value="1"/>
</dbReference>
<dbReference type="InterPro" id="IPR011013">
    <property type="entry name" value="Gal_mutarotase_sf_dom"/>
</dbReference>
<evidence type="ECO:0000313" key="8">
    <source>
        <dbReference type="Proteomes" id="UP001494588"/>
    </source>
</evidence>
<comment type="caution">
    <text evidence="7">The sequence shown here is derived from an EMBL/GenBank/DDBJ whole genome shotgun (WGS) entry which is preliminary data.</text>
</comment>
<dbReference type="Pfam" id="PF03632">
    <property type="entry name" value="Glyco_hydro_65m"/>
    <property type="match status" value="1"/>
</dbReference>
<gene>
    <name evidence="7" type="ORF">V4C55_33000</name>
</gene>
<dbReference type="Gene3D" id="2.60.420.10">
    <property type="entry name" value="Maltose phosphorylase, domain 3"/>
    <property type="match status" value="1"/>
</dbReference>
<keyword evidence="2" id="KW-0328">Glycosyltransferase</keyword>